<comment type="caution">
    <text evidence="1">The sequence shown here is derived from an EMBL/GenBank/DDBJ whole genome shotgun (WGS) entry which is preliminary data.</text>
</comment>
<dbReference type="InterPro" id="IPR011008">
    <property type="entry name" value="Dimeric_a/b-barrel"/>
</dbReference>
<reference evidence="2" key="1">
    <citation type="journal article" date="2019" name="Int. J. Syst. Evol. Microbiol.">
        <title>The Global Catalogue of Microorganisms (GCM) 10K type strain sequencing project: providing services to taxonomists for standard genome sequencing and annotation.</title>
        <authorList>
            <consortium name="The Broad Institute Genomics Platform"/>
            <consortium name="The Broad Institute Genome Sequencing Center for Infectious Disease"/>
            <person name="Wu L."/>
            <person name="Ma J."/>
        </authorList>
    </citation>
    <scope>NUCLEOTIDE SEQUENCE [LARGE SCALE GENOMIC DNA]</scope>
    <source>
        <strain evidence="2">JCM 16916</strain>
    </source>
</reference>
<dbReference type="EMBL" id="BAAAZU010000004">
    <property type="protein sequence ID" value="GAA3917426.1"/>
    <property type="molecule type" value="Genomic_DNA"/>
</dbReference>
<dbReference type="InterPro" id="IPR009874">
    <property type="entry name" value="DUF1428"/>
</dbReference>
<proteinExistence type="predicted"/>
<sequence length="118" mass="13602">MRYVDGFVVPVPKENLAAYRRLARKAGAIWKEYGALEYVECVADDVQPGKRTSFPQSVKLKPDEVVVFSWIVYKSRAQRDRINKQVMADPRLADMDPKSMPFDGKRMFWGGFKTIVEL</sequence>
<name>A0ABP7M8A8_9GAMM</name>
<organism evidence="1 2">
    <name type="scientific">Luteimonas lutimaris</name>
    <dbReference type="NCBI Taxonomy" id="698645"/>
    <lineage>
        <taxon>Bacteria</taxon>
        <taxon>Pseudomonadati</taxon>
        <taxon>Pseudomonadota</taxon>
        <taxon>Gammaproteobacteria</taxon>
        <taxon>Lysobacterales</taxon>
        <taxon>Lysobacteraceae</taxon>
        <taxon>Luteimonas</taxon>
    </lineage>
</organism>
<evidence type="ECO:0000313" key="1">
    <source>
        <dbReference type="EMBL" id="GAA3917426.1"/>
    </source>
</evidence>
<gene>
    <name evidence="1" type="ORF">GCM10022229_08470</name>
</gene>
<dbReference type="Gene3D" id="3.30.70.100">
    <property type="match status" value="1"/>
</dbReference>
<evidence type="ECO:0000313" key="2">
    <source>
        <dbReference type="Proteomes" id="UP001501727"/>
    </source>
</evidence>
<dbReference type="SUPFAM" id="SSF54909">
    <property type="entry name" value="Dimeric alpha+beta barrel"/>
    <property type="match status" value="1"/>
</dbReference>
<keyword evidence="2" id="KW-1185">Reference proteome</keyword>
<dbReference type="Proteomes" id="UP001501727">
    <property type="component" value="Unassembled WGS sequence"/>
</dbReference>
<protein>
    <submittedName>
        <fullName evidence="1">DUF1428 domain-containing protein</fullName>
    </submittedName>
</protein>
<dbReference type="Pfam" id="PF07237">
    <property type="entry name" value="DUF1428"/>
    <property type="match status" value="1"/>
</dbReference>
<dbReference type="PIRSF" id="PIRSF007028">
    <property type="entry name" value="UCP007028"/>
    <property type="match status" value="1"/>
</dbReference>
<dbReference type="RefSeq" id="WP_344758707.1">
    <property type="nucleotide sequence ID" value="NZ_BAAAZU010000004.1"/>
</dbReference>
<accession>A0ABP7M8A8</accession>